<evidence type="ECO:0000313" key="1">
    <source>
        <dbReference type="EMBL" id="MBD9363175.1"/>
    </source>
</evidence>
<dbReference type="Proteomes" id="UP000641152">
    <property type="component" value="Unassembled WGS sequence"/>
</dbReference>
<dbReference type="EMBL" id="JACXST010000003">
    <property type="protein sequence ID" value="MBD9363175.1"/>
    <property type="molecule type" value="Genomic_DNA"/>
</dbReference>
<organism evidence="1 2">
    <name type="scientific">Methylomonas fluvii</name>
    <dbReference type="NCBI Taxonomy" id="1854564"/>
    <lineage>
        <taxon>Bacteria</taxon>
        <taxon>Pseudomonadati</taxon>
        <taxon>Pseudomonadota</taxon>
        <taxon>Gammaproteobacteria</taxon>
        <taxon>Methylococcales</taxon>
        <taxon>Methylococcaceae</taxon>
        <taxon>Methylomonas</taxon>
    </lineage>
</organism>
<gene>
    <name evidence="1" type="ORF">EBB_22365</name>
</gene>
<protein>
    <submittedName>
        <fullName evidence="1">Uncharacterized protein</fullName>
    </submittedName>
</protein>
<accession>A0ABR9DJT5</accession>
<dbReference type="RefSeq" id="WP_192396470.1">
    <property type="nucleotide sequence ID" value="NZ_CAJHIU010000003.1"/>
</dbReference>
<reference evidence="1 2" key="1">
    <citation type="submission" date="2020-09" db="EMBL/GenBank/DDBJ databases">
        <title>Methylomonas albis sp. nov. and Methylomonas fluvii sp. nov.: Two cold-adapted methanotrophs from the River Elbe and an amended description of Methylovulum psychrotolerans strain Eb1.</title>
        <authorList>
            <person name="Bussmann I.K."/>
            <person name="Klings K.-W."/>
            <person name="Warnstedt J."/>
            <person name="Hoppert M."/>
            <person name="Saborowski A."/>
            <person name="Horn F."/>
            <person name="Liebner S."/>
        </authorList>
    </citation>
    <scope>NUCLEOTIDE SEQUENCE [LARGE SCALE GENOMIC DNA]</scope>
    <source>
        <strain evidence="1 2">EbB</strain>
    </source>
</reference>
<sequence length="131" mass="14580">MASHSNAFGVSCVAIRACRWFWRRPSDRAEHQYDEQTRVKPGFDRWSCPSDKTHALDIFHQGIGIDSVGLLFFINTLAKCCEASGLPPSREYRRYATQSVVNASRGDVVDSKPLMAKRIAGAGLDVYEGVT</sequence>
<evidence type="ECO:0000313" key="2">
    <source>
        <dbReference type="Proteomes" id="UP000641152"/>
    </source>
</evidence>
<comment type="caution">
    <text evidence="1">The sequence shown here is derived from an EMBL/GenBank/DDBJ whole genome shotgun (WGS) entry which is preliminary data.</text>
</comment>
<name>A0ABR9DJT5_9GAMM</name>
<proteinExistence type="predicted"/>
<keyword evidence="2" id="KW-1185">Reference proteome</keyword>